<dbReference type="InterPro" id="IPR000904">
    <property type="entry name" value="Sec7_dom"/>
</dbReference>
<dbReference type="InterPro" id="IPR023394">
    <property type="entry name" value="Sec7_C_sf"/>
</dbReference>
<dbReference type="SUPFAM" id="SSF48425">
    <property type="entry name" value="Sec7 domain"/>
    <property type="match status" value="1"/>
</dbReference>
<sequence>MFEDYIHMNRGINDSEDLPAEYLGQIYDEIAGCEIRMRGDGVRSNSTVTGPISIPGGSERVTDTNSASQNGTIAPGSASAAVSDLKQPSSEADSDKMDSTAGTMRSQLAREIYAMAKNAMHLMESVCN</sequence>
<dbReference type="GO" id="GO:0032012">
    <property type="term" value="P:regulation of ARF protein signal transduction"/>
    <property type="evidence" value="ECO:0007669"/>
    <property type="project" value="InterPro"/>
</dbReference>
<dbReference type="Gene3D" id="1.10.1000.11">
    <property type="entry name" value="Arf Nucleotide-binding Site Opener,domain 2"/>
    <property type="match status" value="1"/>
</dbReference>
<dbReference type="EMBL" id="CAAALY010071594">
    <property type="protein sequence ID" value="VEL25088.1"/>
    <property type="molecule type" value="Genomic_DNA"/>
</dbReference>
<accession>A0A3S5ABV0</accession>
<feature type="compositionally biased region" description="Polar residues" evidence="1">
    <location>
        <begin position="63"/>
        <end position="72"/>
    </location>
</feature>
<gene>
    <name evidence="3" type="ORF">PXEA_LOCUS18528</name>
</gene>
<evidence type="ECO:0000259" key="2">
    <source>
        <dbReference type="Pfam" id="PF01369"/>
    </source>
</evidence>
<feature type="domain" description="SEC7" evidence="2">
    <location>
        <begin position="2"/>
        <end position="35"/>
    </location>
</feature>
<evidence type="ECO:0000313" key="3">
    <source>
        <dbReference type="EMBL" id="VEL25088.1"/>
    </source>
</evidence>
<dbReference type="InterPro" id="IPR035999">
    <property type="entry name" value="Sec7_dom_sf"/>
</dbReference>
<name>A0A3S5ABV0_9PLAT</name>
<dbReference type="Proteomes" id="UP000784294">
    <property type="component" value="Unassembled WGS sequence"/>
</dbReference>
<evidence type="ECO:0000313" key="4">
    <source>
        <dbReference type="Proteomes" id="UP000784294"/>
    </source>
</evidence>
<comment type="caution">
    <text evidence="3">The sequence shown here is derived from an EMBL/GenBank/DDBJ whole genome shotgun (WGS) entry which is preliminary data.</text>
</comment>
<organism evidence="3 4">
    <name type="scientific">Protopolystoma xenopodis</name>
    <dbReference type="NCBI Taxonomy" id="117903"/>
    <lineage>
        <taxon>Eukaryota</taxon>
        <taxon>Metazoa</taxon>
        <taxon>Spiralia</taxon>
        <taxon>Lophotrochozoa</taxon>
        <taxon>Platyhelminthes</taxon>
        <taxon>Monogenea</taxon>
        <taxon>Polyopisthocotylea</taxon>
        <taxon>Polystomatidea</taxon>
        <taxon>Polystomatidae</taxon>
        <taxon>Protopolystoma</taxon>
    </lineage>
</organism>
<feature type="region of interest" description="Disordered" evidence="1">
    <location>
        <begin position="40"/>
        <end position="102"/>
    </location>
</feature>
<reference evidence="3" key="1">
    <citation type="submission" date="2018-11" db="EMBL/GenBank/DDBJ databases">
        <authorList>
            <consortium name="Pathogen Informatics"/>
        </authorList>
    </citation>
    <scope>NUCLEOTIDE SEQUENCE</scope>
</reference>
<keyword evidence="4" id="KW-1185">Reference proteome</keyword>
<protein>
    <recommendedName>
        <fullName evidence="2">SEC7 domain-containing protein</fullName>
    </recommendedName>
</protein>
<dbReference type="GO" id="GO:0005085">
    <property type="term" value="F:guanyl-nucleotide exchange factor activity"/>
    <property type="evidence" value="ECO:0007669"/>
    <property type="project" value="InterPro"/>
</dbReference>
<dbReference type="AlphaFoldDB" id="A0A3S5ABV0"/>
<evidence type="ECO:0000256" key="1">
    <source>
        <dbReference type="SAM" id="MobiDB-lite"/>
    </source>
</evidence>
<dbReference type="OrthoDB" id="18431at2759"/>
<dbReference type="Pfam" id="PF01369">
    <property type="entry name" value="Sec7"/>
    <property type="match status" value="1"/>
</dbReference>
<proteinExistence type="predicted"/>